<organism evidence="2 3">
    <name type="scientific">Curtobacterium herbarum</name>
    <dbReference type="NCBI Taxonomy" id="150122"/>
    <lineage>
        <taxon>Bacteria</taxon>
        <taxon>Bacillati</taxon>
        <taxon>Actinomycetota</taxon>
        <taxon>Actinomycetes</taxon>
        <taxon>Micrococcales</taxon>
        <taxon>Microbacteriaceae</taxon>
        <taxon>Curtobacterium</taxon>
    </lineage>
</organism>
<gene>
    <name evidence="2" type="ORF">GCM10009627_26790</name>
</gene>
<keyword evidence="1" id="KW-0472">Membrane</keyword>
<dbReference type="RefSeq" id="WP_204606965.1">
    <property type="nucleotide sequence ID" value="NZ_BAAAJX010000016.1"/>
</dbReference>
<keyword evidence="1" id="KW-1133">Transmembrane helix</keyword>
<evidence type="ECO:0000313" key="3">
    <source>
        <dbReference type="Proteomes" id="UP001501742"/>
    </source>
</evidence>
<feature type="transmembrane region" description="Helical" evidence="1">
    <location>
        <begin position="36"/>
        <end position="56"/>
    </location>
</feature>
<keyword evidence="1" id="KW-0812">Transmembrane</keyword>
<feature type="transmembrane region" description="Helical" evidence="1">
    <location>
        <begin position="62"/>
        <end position="85"/>
    </location>
</feature>
<reference evidence="3" key="1">
    <citation type="journal article" date="2019" name="Int. J. Syst. Evol. Microbiol.">
        <title>The Global Catalogue of Microorganisms (GCM) 10K type strain sequencing project: providing services to taxonomists for standard genome sequencing and annotation.</title>
        <authorList>
            <consortium name="The Broad Institute Genomics Platform"/>
            <consortium name="The Broad Institute Genome Sequencing Center for Infectious Disease"/>
            <person name="Wu L."/>
            <person name="Ma J."/>
        </authorList>
    </citation>
    <scope>NUCLEOTIDE SEQUENCE [LARGE SCALE GENOMIC DNA]</scope>
    <source>
        <strain evidence="3">JCM 12140</strain>
    </source>
</reference>
<dbReference type="EMBL" id="BAAAJX010000016">
    <property type="protein sequence ID" value="GAA1494333.1"/>
    <property type="molecule type" value="Genomic_DNA"/>
</dbReference>
<comment type="caution">
    <text evidence="2">The sequence shown here is derived from an EMBL/GenBank/DDBJ whole genome shotgun (WGS) entry which is preliminary data.</text>
</comment>
<accession>A0ABP4K5U1</accession>
<proteinExistence type="predicted"/>
<evidence type="ECO:0000256" key="1">
    <source>
        <dbReference type="SAM" id="Phobius"/>
    </source>
</evidence>
<sequence length="193" mass="21287">MIDPRALANDELRPGERLLWVGQSDPARLFTGRDGFLVPFSLLWGGFAISWEVGALTTGAPWFFALFGSVFALIGLQLIIGRFFVKRHRKRTEAFAVTDRRAFITNGRSSRETDVSRTDRNIAWTRDRTHCSVEWGESSGRGVFGGGGFGGPNLQHIYANTGLDGFFGPRPMAFYDVADGAALVQALDDAARR</sequence>
<keyword evidence="3" id="KW-1185">Reference proteome</keyword>
<protein>
    <submittedName>
        <fullName evidence="2">Uncharacterized protein</fullName>
    </submittedName>
</protein>
<evidence type="ECO:0000313" key="2">
    <source>
        <dbReference type="EMBL" id="GAA1494333.1"/>
    </source>
</evidence>
<dbReference type="Proteomes" id="UP001501742">
    <property type="component" value="Unassembled WGS sequence"/>
</dbReference>
<name>A0ABP4K5U1_9MICO</name>